<gene>
    <name evidence="2" type="ORF">AVEN_214916_1</name>
</gene>
<name>A0A4Y2DAS8_ARAVE</name>
<dbReference type="Proteomes" id="UP000499080">
    <property type="component" value="Unassembled WGS sequence"/>
</dbReference>
<feature type="compositionally biased region" description="Polar residues" evidence="1">
    <location>
        <begin position="44"/>
        <end position="60"/>
    </location>
</feature>
<reference evidence="2 3" key="1">
    <citation type="journal article" date="2019" name="Sci. Rep.">
        <title>Orb-weaving spider Araneus ventricosus genome elucidates the spidroin gene catalogue.</title>
        <authorList>
            <person name="Kono N."/>
            <person name="Nakamura H."/>
            <person name="Ohtoshi R."/>
            <person name="Moran D.A.P."/>
            <person name="Shinohara A."/>
            <person name="Yoshida Y."/>
            <person name="Fujiwara M."/>
            <person name="Mori M."/>
            <person name="Tomita M."/>
            <person name="Arakawa K."/>
        </authorList>
    </citation>
    <scope>NUCLEOTIDE SEQUENCE [LARGE SCALE GENOMIC DNA]</scope>
</reference>
<keyword evidence="3" id="KW-1185">Reference proteome</keyword>
<comment type="caution">
    <text evidence="2">The sequence shown here is derived from an EMBL/GenBank/DDBJ whole genome shotgun (WGS) entry which is preliminary data.</text>
</comment>
<feature type="compositionally biased region" description="Polar residues" evidence="1">
    <location>
        <begin position="1"/>
        <end position="28"/>
    </location>
</feature>
<evidence type="ECO:0000256" key="1">
    <source>
        <dbReference type="SAM" id="MobiDB-lite"/>
    </source>
</evidence>
<accession>A0A4Y2DAS8</accession>
<protein>
    <submittedName>
        <fullName evidence="2">Uncharacterized protein</fullName>
    </submittedName>
</protein>
<feature type="region of interest" description="Disordered" evidence="1">
    <location>
        <begin position="1"/>
        <end position="60"/>
    </location>
</feature>
<evidence type="ECO:0000313" key="3">
    <source>
        <dbReference type="Proteomes" id="UP000499080"/>
    </source>
</evidence>
<organism evidence="2 3">
    <name type="scientific">Araneus ventricosus</name>
    <name type="common">Orbweaver spider</name>
    <name type="synonym">Epeira ventricosa</name>
    <dbReference type="NCBI Taxonomy" id="182803"/>
    <lineage>
        <taxon>Eukaryota</taxon>
        <taxon>Metazoa</taxon>
        <taxon>Ecdysozoa</taxon>
        <taxon>Arthropoda</taxon>
        <taxon>Chelicerata</taxon>
        <taxon>Arachnida</taxon>
        <taxon>Araneae</taxon>
        <taxon>Araneomorphae</taxon>
        <taxon>Entelegynae</taxon>
        <taxon>Araneoidea</taxon>
        <taxon>Araneidae</taxon>
        <taxon>Araneus</taxon>
    </lineage>
</organism>
<dbReference type="AlphaFoldDB" id="A0A4Y2DAS8"/>
<proteinExistence type="predicted"/>
<evidence type="ECO:0000313" key="2">
    <source>
        <dbReference type="EMBL" id="GBM13196.1"/>
    </source>
</evidence>
<dbReference type="EMBL" id="BGPR01000324">
    <property type="protein sequence ID" value="GBM13196.1"/>
    <property type="molecule type" value="Genomic_DNA"/>
</dbReference>
<sequence length="183" mass="20463">MVKTPSTKELQQPSSPLDPNFLTENSPSRPAGRKKSLQGAAEPSTLNVSQENLTPANDNSHGFKWLEMPISGSKQDTAGHSLPLTTSYLWEKNFSGPLFAAVTFSQITKAITPRGKKFGKPDVLFFSKQCNAYPRKFAQRRGRGKIYNFEGTVTKVLFLKTRIRTKNVNTRLFTEKISAVQLR</sequence>